<organism evidence="1 2">
    <name type="scientific">Streptomyces alboflavus</name>
    <dbReference type="NCBI Taxonomy" id="67267"/>
    <lineage>
        <taxon>Bacteria</taxon>
        <taxon>Bacillati</taxon>
        <taxon>Actinomycetota</taxon>
        <taxon>Actinomycetes</taxon>
        <taxon>Kitasatosporales</taxon>
        <taxon>Streptomycetaceae</taxon>
        <taxon>Streptomyces</taxon>
    </lineage>
</organism>
<dbReference type="PANTHER" id="PTHR36893">
    <property type="entry name" value="OS01G0275950 PROTEIN"/>
    <property type="match status" value="1"/>
</dbReference>
<name>A0A1Z1WDF6_9ACTN</name>
<dbReference type="eggNOG" id="COG1520">
    <property type="taxonomic scope" value="Bacteria"/>
</dbReference>
<evidence type="ECO:0000313" key="1">
    <source>
        <dbReference type="EMBL" id="ARX84467.1"/>
    </source>
</evidence>
<dbReference type="KEGG" id="salf:SMD44_03906"/>
<evidence type="ECO:0000313" key="2">
    <source>
        <dbReference type="Proteomes" id="UP000195880"/>
    </source>
</evidence>
<dbReference type="STRING" id="67267.GCA_000716675_04581"/>
<dbReference type="AlphaFoldDB" id="A0A1Z1WDF6"/>
<protein>
    <submittedName>
        <fullName evidence="1">Uncharacterized protein</fullName>
    </submittedName>
</protein>
<keyword evidence="2" id="KW-1185">Reference proteome</keyword>
<reference evidence="1 2" key="1">
    <citation type="submission" date="2017-05" db="EMBL/GenBank/DDBJ databases">
        <title>Streptomyces alboflavus Genome sequencing and assembly.</title>
        <authorList>
            <person name="Wang Y."/>
            <person name="Du B."/>
            <person name="Ding Y."/>
            <person name="Liu H."/>
            <person name="Hou Q."/>
            <person name="Liu K."/>
            <person name="Wang C."/>
            <person name="Yao L."/>
        </authorList>
    </citation>
    <scope>NUCLEOTIDE SEQUENCE [LARGE SCALE GENOMIC DNA]</scope>
    <source>
        <strain evidence="1 2">MDJK44</strain>
    </source>
</reference>
<accession>A0A1Z1WDF6</accession>
<dbReference type="PANTHER" id="PTHR36893:SF1">
    <property type="entry name" value="BULB-TYPE LECTIN DOMAIN-CONTAINING PROTEIN"/>
    <property type="match status" value="1"/>
</dbReference>
<dbReference type="SUPFAM" id="SSF89372">
    <property type="entry name" value="Fucose-specific lectin"/>
    <property type="match status" value="2"/>
</dbReference>
<sequence>MGSWQWNDQQRPTSTVGVRATLGAVTMKDDPQAVQRPYVFVRGLDSKLHVNWWDGKAWHWSDQGTPGGRRVIEKVGAVTVQDNPTAAQRPYAFVITDDSKLYVNWWDGSKWQWSEQGAPDNRLIREGVGVVSVQNDANAAQRPYAFVITDDFRLWVNWWDGSKWHWSDQGTPPSRIVSRPLGVTTMRDNPNAFTRPYAFVITDDSRVWVNWWDGSKWHWSDQGAPSGQPVKKGAGVVSVQNDPNAVERPYAFVQGYDSKLYVNWWDGSKWNWAAQGAPSGRLILDSVGAVTMKDTPGAFTRPYVFVIGDDSKLYVNWWDGTKWNWAAQGTPAGRVVERPGEALTVQDNPNATQRPYAFVITDDSDLGVNWWSLP</sequence>
<gene>
    <name evidence="1" type="ORF">SMD44_03906</name>
</gene>
<proteinExistence type="predicted"/>
<dbReference type="RefSeq" id="WP_087884700.1">
    <property type="nucleotide sequence ID" value="NZ_CP021748.1"/>
</dbReference>
<dbReference type="EMBL" id="CP021748">
    <property type="protein sequence ID" value="ARX84467.1"/>
    <property type="molecule type" value="Genomic_DNA"/>
</dbReference>
<dbReference type="Proteomes" id="UP000195880">
    <property type="component" value="Chromosome"/>
</dbReference>
<dbReference type="Gene3D" id="2.120.10.70">
    <property type="entry name" value="Fucose-specific lectin"/>
    <property type="match status" value="2"/>
</dbReference>
<dbReference type="OrthoDB" id="9816502at2"/>